<keyword evidence="6" id="KW-1185">Reference proteome</keyword>
<evidence type="ECO:0000259" key="4">
    <source>
        <dbReference type="PROSITE" id="PS50203"/>
    </source>
</evidence>
<dbReference type="InterPro" id="IPR025295">
    <property type="entry name" value="eCIS_core_dom"/>
</dbReference>
<accession>A0A6M0RHI3</accession>
<protein>
    <submittedName>
        <fullName evidence="5">DUF4157 domain-containing protein</fullName>
    </submittedName>
</protein>
<dbReference type="RefSeq" id="WP_163697637.1">
    <property type="nucleotide sequence ID" value="NZ_QXHD01000004.1"/>
</dbReference>
<dbReference type="InterPro" id="IPR000169">
    <property type="entry name" value="Pept_cys_AS"/>
</dbReference>
<sequence>MGDCDRAQKKDDQASQTQMTHSQLTPSSPAKAANIPQSNPISNTSTASTNFNFSDVSVLQPKLTIGEPNDPYEQEADRVASEVVKKIHSGQAADDQDDTVQRSLSHNFSFLTIQRDGGVITGVANGDFEAQLNQARSGGSSLEPKLQGKLESAMGANFSRVKIHTDQQADHLSQSIQAKAFTTGQDVFFKQGAYNPGSKGGQELIAHELTHVVQQNSNTVQRQPQKEFGQKSLPLTTRVDQSTQIKQANTSGIQRDPEGQIGVRPGHEENNWKRYQINLDKATEQIEGKQLRKLGKQGALGDCWVISSIIALGYTKPEKLLASIEEGTSDTIDDDIKQTFKVKLYPMNDQSGANLAPSGEEPKEIEVDTQLPVTAQEQLLYAGKGSKASSARLIGIIEKALAVEKGLGSYANLGSDSARRALGMLTGKSTESLDLVRDPREATSKLKDLQTNINNTTVVINSERPKRLNPTWKKDPIYKDQIDQQPTEEAKERKMHSIRRRVNHNPTRDYQWSNAEAHAMAVLGFAGDKMKIYDQGLGYTFEVTIQELVSNDYCHTKEGTRNDKFDFKWKFGEVIWLDWSTEEASDSDTTEDNT</sequence>
<comment type="similarity">
    <text evidence="1">Belongs to the peptidase C2 family.</text>
</comment>
<comment type="caution">
    <text evidence="5">The sequence shown here is derived from an EMBL/GenBank/DDBJ whole genome shotgun (WGS) entry which is preliminary data.</text>
</comment>
<organism evidence="5 6">
    <name type="scientific">Adonisia turfae CCMR0081</name>
    <dbReference type="NCBI Taxonomy" id="2292702"/>
    <lineage>
        <taxon>Bacteria</taxon>
        <taxon>Bacillati</taxon>
        <taxon>Cyanobacteriota</taxon>
        <taxon>Adonisia</taxon>
        <taxon>Adonisia turfae</taxon>
    </lineage>
</organism>
<feature type="domain" description="Calpain catalytic" evidence="4">
    <location>
        <begin position="248"/>
        <end position="557"/>
    </location>
</feature>
<evidence type="ECO:0000313" key="6">
    <source>
        <dbReference type="Proteomes" id="UP000481033"/>
    </source>
</evidence>
<feature type="compositionally biased region" description="Basic and acidic residues" evidence="3">
    <location>
        <begin position="1"/>
        <end position="13"/>
    </location>
</feature>
<dbReference type="EMBL" id="QXHD01000004">
    <property type="protein sequence ID" value="NEZ55737.1"/>
    <property type="molecule type" value="Genomic_DNA"/>
</dbReference>
<feature type="region of interest" description="Disordered" evidence="3">
    <location>
        <begin position="1"/>
        <end position="48"/>
    </location>
</feature>
<dbReference type="PROSITE" id="PS50203">
    <property type="entry name" value="CALPAIN_CAT"/>
    <property type="match status" value="1"/>
</dbReference>
<gene>
    <name evidence="5" type="ORF">DXZ20_08635</name>
</gene>
<dbReference type="Proteomes" id="UP000481033">
    <property type="component" value="Unassembled WGS sequence"/>
</dbReference>
<dbReference type="GO" id="GO:0006508">
    <property type="term" value="P:proteolysis"/>
    <property type="evidence" value="ECO:0007669"/>
    <property type="project" value="InterPro"/>
</dbReference>
<feature type="region of interest" description="Disordered" evidence="3">
    <location>
        <begin position="247"/>
        <end position="266"/>
    </location>
</feature>
<evidence type="ECO:0000256" key="1">
    <source>
        <dbReference type="ARBA" id="ARBA00007623"/>
    </source>
</evidence>
<comment type="caution">
    <text evidence="2">Lacks conserved residue(s) required for the propagation of feature annotation.</text>
</comment>
<dbReference type="InterPro" id="IPR001300">
    <property type="entry name" value="Peptidase_C2_calpain_cat"/>
</dbReference>
<dbReference type="SUPFAM" id="SSF54001">
    <property type="entry name" value="Cysteine proteinases"/>
    <property type="match status" value="1"/>
</dbReference>
<feature type="compositionally biased region" description="Polar residues" evidence="3">
    <location>
        <begin position="14"/>
        <end position="28"/>
    </location>
</feature>
<reference evidence="5 6" key="1">
    <citation type="journal article" date="2020" name="Microb. Ecol.">
        <title>Ecogenomics of the Marine Benthic Filamentous Cyanobacterium Adonisia.</title>
        <authorList>
            <person name="Walter J.M."/>
            <person name="Coutinho F.H."/>
            <person name="Leomil L."/>
            <person name="Hargreaves P.I."/>
            <person name="Campeao M.E."/>
            <person name="Vieira V.V."/>
            <person name="Silva B.S."/>
            <person name="Fistarol G.O."/>
            <person name="Salomon P.S."/>
            <person name="Sawabe T."/>
            <person name="Mino S."/>
            <person name="Hosokawa M."/>
            <person name="Miyashita H."/>
            <person name="Maruyama F."/>
            <person name="van Verk M.C."/>
            <person name="Dutilh B.E."/>
            <person name="Thompson C.C."/>
            <person name="Thompson F.L."/>
        </authorList>
    </citation>
    <scope>NUCLEOTIDE SEQUENCE [LARGE SCALE GENOMIC DNA]</scope>
    <source>
        <strain evidence="5 6">CCMR0081</strain>
    </source>
</reference>
<name>A0A6M0RHI3_9CYAN</name>
<feature type="compositionally biased region" description="Polar residues" evidence="3">
    <location>
        <begin position="35"/>
        <end position="48"/>
    </location>
</feature>
<dbReference type="PROSITE" id="PS00139">
    <property type="entry name" value="THIOL_PROTEASE_CYS"/>
    <property type="match status" value="1"/>
</dbReference>
<dbReference type="InterPro" id="IPR038765">
    <property type="entry name" value="Papain-like_cys_pep_sf"/>
</dbReference>
<proteinExistence type="inferred from homology"/>
<evidence type="ECO:0000256" key="3">
    <source>
        <dbReference type="SAM" id="MobiDB-lite"/>
    </source>
</evidence>
<dbReference type="AlphaFoldDB" id="A0A6M0RHI3"/>
<dbReference type="Pfam" id="PF13699">
    <property type="entry name" value="eCIS_core"/>
    <property type="match status" value="1"/>
</dbReference>
<evidence type="ECO:0000256" key="2">
    <source>
        <dbReference type="PROSITE-ProRule" id="PRU00239"/>
    </source>
</evidence>
<dbReference type="GO" id="GO:0004198">
    <property type="term" value="F:calcium-dependent cysteine-type endopeptidase activity"/>
    <property type="evidence" value="ECO:0007669"/>
    <property type="project" value="InterPro"/>
</dbReference>
<evidence type="ECO:0000313" key="5">
    <source>
        <dbReference type="EMBL" id="NEZ55737.1"/>
    </source>
</evidence>
<dbReference type="Pfam" id="PF00648">
    <property type="entry name" value="Peptidase_C2"/>
    <property type="match status" value="1"/>
</dbReference>